<accession>A0A8S5Q3M9</accession>
<protein>
    <submittedName>
        <fullName evidence="1">Uncharacterized protein</fullName>
    </submittedName>
</protein>
<proteinExistence type="predicted"/>
<evidence type="ECO:0000313" key="1">
    <source>
        <dbReference type="EMBL" id="DAE13608.1"/>
    </source>
</evidence>
<dbReference type="EMBL" id="BK015567">
    <property type="protein sequence ID" value="DAE13608.1"/>
    <property type="molecule type" value="Genomic_DNA"/>
</dbReference>
<reference evidence="1" key="1">
    <citation type="journal article" date="2021" name="Proc. Natl. Acad. Sci. U.S.A.">
        <title>A Catalog of Tens of Thousands of Viruses from Human Metagenomes Reveals Hidden Associations with Chronic Diseases.</title>
        <authorList>
            <person name="Tisza M.J."/>
            <person name="Buck C.B."/>
        </authorList>
    </citation>
    <scope>NUCLEOTIDE SEQUENCE</scope>
    <source>
        <strain evidence="1">CtVif31</strain>
    </source>
</reference>
<sequence>MSKGKDVSTMFTKEENKKNGRLGYYNATREKKDIISPSQYGAFLQKRGKRR</sequence>
<organism evidence="1">
    <name type="scientific">Siphoviridae sp. ctVif31</name>
    <dbReference type="NCBI Taxonomy" id="2825532"/>
    <lineage>
        <taxon>Viruses</taxon>
        <taxon>Duplodnaviria</taxon>
        <taxon>Heunggongvirae</taxon>
        <taxon>Uroviricota</taxon>
        <taxon>Caudoviricetes</taxon>
    </lineage>
</organism>
<name>A0A8S5Q3M9_9CAUD</name>